<comment type="caution">
    <text evidence="9">The sequence shown here is derived from an EMBL/GenBank/DDBJ whole genome shotgun (WGS) entry which is preliminary data.</text>
</comment>
<evidence type="ECO:0000256" key="5">
    <source>
        <dbReference type="RuleBase" id="RU003796"/>
    </source>
</evidence>
<feature type="compositionally biased region" description="Low complexity" evidence="7">
    <location>
        <begin position="1"/>
        <end position="11"/>
    </location>
</feature>
<keyword evidence="4 5" id="KW-0804">Transcription</keyword>
<comment type="similarity">
    <text evidence="1 5">Belongs to the E2F/DP family.</text>
</comment>
<dbReference type="SMART" id="SM01372">
    <property type="entry name" value="E2F_TDP"/>
    <property type="match status" value="1"/>
</dbReference>
<sequence>MSSGGSSISASLMQSPPSSPENQNDLFRQSYASAHGEGLLSEQIEPTIASSQKRKVIESKFIDEENLPDPGDRYVQSVPTTYEMILPSDRSKSKPQPPSKASILPTPLPSLPVTPSTSNHARPKKVAKVSNNNGTHAENVMRVPDPSLSDPMATSSINNTTSNVQMMYPVVNQKAPAASKKKAGRPAATKRTSVAEAAGEEGDEKTSRFDSSLSLLTKRFTDLVRGVPEGVVDLNDCAVQLGVQKRRIYDITNVLEGINLIEKKSKNHIHWRGSGLCTPQERQKIEELKLQIEDLRRQEAVEDEKTRNTQQSLKQMVEDYQHSKWAYITHDDVRNLPGMENQTLIAIKAPAGTRLEVPDPDEGMDGGDRRYQIFLQSENGAAIDVYLVSSEAPAPAPTTDTTQFLEEGISLNPKDMHYETEALVRIAPPPETDEYFTIMEGEGISDFYTEDTGLFG</sequence>
<evidence type="ECO:0000256" key="3">
    <source>
        <dbReference type="ARBA" id="ARBA00023125"/>
    </source>
</evidence>
<reference evidence="9 10" key="1">
    <citation type="journal article" date="2018" name="Genome Biol. Evol.">
        <title>Multiple Roots of Fruiting Body Formation in Amoebozoa.</title>
        <authorList>
            <person name="Hillmann F."/>
            <person name="Forbes G."/>
            <person name="Novohradska S."/>
            <person name="Ferling I."/>
            <person name="Riege K."/>
            <person name="Groth M."/>
            <person name="Westermann M."/>
            <person name="Marz M."/>
            <person name="Spaller T."/>
            <person name="Winckler T."/>
            <person name="Schaap P."/>
            <person name="Glockner G."/>
        </authorList>
    </citation>
    <scope>NUCLEOTIDE SEQUENCE [LARGE SCALE GENOMIC DNA]</scope>
    <source>
        <strain evidence="9 10">Jena</strain>
    </source>
</reference>
<dbReference type="PANTHER" id="PTHR12081">
    <property type="entry name" value="TRANSCRIPTION FACTOR E2F"/>
    <property type="match status" value="1"/>
</dbReference>
<keyword evidence="10" id="KW-1185">Reference proteome</keyword>
<dbReference type="GO" id="GO:0000978">
    <property type="term" value="F:RNA polymerase II cis-regulatory region sequence-specific DNA binding"/>
    <property type="evidence" value="ECO:0007669"/>
    <property type="project" value="InterPro"/>
</dbReference>
<organism evidence="9 10">
    <name type="scientific">Planoprotostelium fungivorum</name>
    <dbReference type="NCBI Taxonomy" id="1890364"/>
    <lineage>
        <taxon>Eukaryota</taxon>
        <taxon>Amoebozoa</taxon>
        <taxon>Evosea</taxon>
        <taxon>Variosea</taxon>
        <taxon>Cavosteliida</taxon>
        <taxon>Cavosteliaceae</taxon>
        <taxon>Planoprotostelium</taxon>
    </lineage>
</organism>
<dbReference type="Proteomes" id="UP000241769">
    <property type="component" value="Unassembled WGS sequence"/>
</dbReference>
<dbReference type="GO" id="GO:0090575">
    <property type="term" value="C:RNA polymerase II transcription regulator complex"/>
    <property type="evidence" value="ECO:0007669"/>
    <property type="project" value="TreeGrafter"/>
</dbReference>
<keyword evidence="2 5" id="KW-0805">Transcription regulation</keyword>
<feature type="region of interest" description="Disordered" evidence="7">
    <location>
        <begin position="1"/>
        <end position="150"/>
    </location>
</feature>
<evidence type="ECO:0000256" key="6">
    <source>
        <dbReference type="SAM" id="Coils"/>
    </source>
</evidence>
<evidence type="ECO:0000256" key="1">
    <source>
        <dbReference type="ARBA" id="ARBA00010940"/>
    </source>
</evidence>
<dbReference type="GO" id="GO:0046983">
    <property type="term" value="F:protein dimerization activity"/>
    <property type="evidence" value="ECO:0007669"/>
    <property type="project" value="InterPro"/>
</dbReference>
<dbReference type="STRING" id="1890364.A0A2P6NLK4"/>
<keyword evidence="6" id="KW-0175">Coiled coil</keyword>
<dbReference type="InterPro" id="IPR036390">
    <property type="entry name" value="WH_DNA-bd_sf"/>
</dbReference>
<feature type="coiled-coil region" evidence="6">
    <location>
        <begin position="278"/>
        <end position="305"/>
    </location>
</feature>
<feature type="region of interest" description="Disordered" evidence="7">
    <location>
        <begin position="175"/>
        <end position="206"/>
    </location>
</feature>
<feature type="compositionally biased region" description="Polar residues" evidence="7">
    <location>
        <begin position="12"/>
        <end position="32"/>
    </location>
</feature>
<dbReference type="InterPro" id="IPR037241">
    <property type="entry name" value="E2F-DP_heterodim"/>
</dbReference>
<dbReference type="InterPro" id="IPR036388">
    <property type="entry name" value="WH-like_DNA-bd_sf"/>
</dbReference>
<proteinExistence type="inferred from homology"/>
<evidence type="ECO:0000313" key="10">
    <source>
        <dbReference type="Proteomes" id="UP000241769"/>
    </source>
</evidence>
<dbReference type="PANTHER" id="PTHR12081:SF18">
    <property type="entry name" value="TRANSCRIPTION FACTOR E2F2-RELATED"/>
    <property type="match status" value="1"/>
</dbReference>
<dbReference type="SUPFAM" id="SSF46785">
    <property type="entry name" value="Winged helix' DNA-binding domain"/>
    <property type="match status" value="1"/>
</dbReference>
<dbReference type="Pfam" id="PF16421">
    <property type="entry name" value="E2F_CC-MB"/>
    <property type="match status" value="1"/>
</dbReference>
<feature type="domain" description="E2F/DP family winged-helix DNA-binding" evidence="8">
    <location>
        <begin position="208"/>
        <end position="273"/>
    </location>
</feature>
<keyword evidence="3 5" id="KW-0238">DNA-binding</keyword>
<dbReference type="EMBL" id="MDYQ01000055">
    <property type="protein sequence ID" value="PRP84837.1"/>
    <property type="molecule type" value="Genomic_DNA"/>
</dbReference>
<name>A0A2P6NLK4_9EUKA</name>
<dbReference type="InterPro" id="IPR015633">
    <property type="entry name" value="E2F"/>
</dbReference>
<dbReference type="Gene3D" id="1.10.10.10">
    <property type="entry name" value="Winged helix-like DNA-binding domain superfamily/Winged helix DNA-binding domain"/>
    <property type="match status" value="1"/>
</dbReference>
<dbReference type="InterPro" id="IPR032198">
    <property type="entry name" value="E2F_CC-MB"/>
</dbReference>
<accession>A0A2P6NLK4</accession>
<keyword evidence="5" id="KW-0539">Nucleus</keyword>
<dbReference type="InterPro" id="IPR003316">
    <property type="entry name" value="E2F_WHTH_DNA-bd_dom"/>
</dbReference>
<protein>
    <submittedName>
        <fullName evidence="9">Transcription factor E2F</fullName>
    </submittedName>
</protein>
<dbReference type="Pfam" id="PF02319">
    <property type="entry name" value="WHD_E2F_TDP"/>
    <property type="match status" value="1"/>
</dbReference>
<dbReference type="SUPFAM" id="SSF144074">
    <property type="entry name" value="E2F-DP heterodimerization region"/>
    <property type="match status" value="1"/>
</dbReference>
<dbReference type="InParanoid" id="A0A2P6NLK4"/>
<dbReference type="GO" id="GO:0000981">
    <property type="term" value="F:DNA-binding transcription factor activity, RNA polymerase II-specific"/>
    <property type="evidence" value="ECO:0007669"/>
    <property type="project" value="TreeGrafter"/>
</dbReference>
<evidence type="ECO:0000259" key="8">
    <source>
        <dbReference type="SMART" id="SM01372"/>
    </source>
</evidence>
<evidence type="ECO:0000313" key="9">
    <source>
        <dbReference type="EMBL" id="PRP84837.1"/>
    </source>
</evidence>
<dbReference type="OrthoDB" id="1743261at2759"/>
<dbReference type="Gene3D" id="6.10.250.540">
    <property type="match status" value="1"/>
</dbReference>
<dbReference type="AlphaFoldDB" id="A0A2P6NLK4"/>
<gene>
    <name evidence="9" type="ORF">PROFUN_07491</name>
</gene>
<dbReference type="CDD" id="cd14660">
    <property type="entry name" value="E2F_DD"/>
    <property type="match status" value="1"/>
</dbReference>
<comment type="subcellular location">
    <subcellularLocation>
        <location evidence="5">Nucleus</location>
    </subcellularLocation>
</comment>
<evidence type="ECO:0000256" key="2">
    <source>
        <dbReference type="ARBA" id="ARBA00023015"/>
    </source>
</evidence>
<evidence type="ECO:0000256" key="4">
    <source>
        <dbReference type="ARBA" id="ARBA00023163"/>
    </source>
</evidence>
<evidence type="ECO:0000256" key="7">
    <source>
        <dbReference type="SAM" id="MobiDB-lite"/>
    </source>
</evidence>
<dbReference type="FunFam" id="1.10.10.10:FF:000008">
    <property type="entry name" value="E2F transcription factor 1"/>
    <property type="match status" value="1"/>
</dbReference>